<evidence type="ECO:0000256" key="4">
    <source>
        <dbReference type="ARBA" id="ARBA00022448"/>
    </source>
</evidence>
<feature type="compositionally biased region" description="Polar residues" evidence="11">
    <location>
        <begin position="99"/>
        <end position="125"/>
    </location>
</feature>
<sequence>MNRIYQVIWSSVKSCYVVVSENASRHGKKKAAHLAPSTTKRTMLAMSLGAAVLFGSAASASAAAGKVIGGGGTESGDTSSAQGEDATISGGFVNHAEGNYSSVSGGSKNHAKGTNSSVSGGTDNQAFGEDSSVSGGGQNKATGKGASVAGGAQNQAGGDFATVSGGTGNKAFGYGSIVIGGTGNVAGKVAVDDKGNYLTDANGNQYPADQGKDPFFRIGQDSVAIGGVSSSVQGNYSVGIAGGSTSAKAASGLAAGKQATVTMANGVAIGYESTASVIDASRTADTEGRIVSFGHQAGDVYYTVDYQNHTVTENKYDSAAYNRLVNVADGIDDHDVVVMEQLKNAKAEAVATAKNQIKVKGDEVNVHAEETTDKAGVQTTTISLKPKVTLKESTDTTGAKQVVLDGTAGTISAGLSTDQQNYISLNGTTGVAKVGAVKIGNQDFTYTYDKPDGMNDDGTVKLTSTRADAKGTFVTGLSNKTWTPGNYVTGRAATEDQLEQAGRHFLSIKTAYVDEDGNKITPVAENTLANYYNDGATGSASMAFGVGTTAKGNLSLAMGVNSSASGLNSLAIGYGNEAAGTQSVAVGNSSNASGNYSVAMGLGAQAGTKNTDVESTDHGGAVAVGYGATAAETGSAAYGYSATAGAVESSAFGTSAQANKEGSIALGAHSVANREKGTTGYLAPDMTNPQNAANAATWVSTSGAVSLGGTDAAEAGANKTISRQITNLAAGSEDSDAVNVAQLKALASQGLNFQGNDTTTSVHLDQGGTLQLQGSGRKDDKEYSTQNVKVLTDTANNRLSIALDKNPDFDSVTAGTEGTSADGGQAGSVKIVGADSSNANKATTITAGYAALPELSGTKGTGRISYTDGNGTAHTVATLGDGLKFAGDTGTASVALDKTLDVKGGATDLATGNNIGVTANGAALSLKLAKDITGLDTVTAGGAKLGKQTDGNDTTKSGDYLTGLDNTTWKVGETKAVTGRAATEDQLKSVSDVVNTNQTNIANNITAIGKGLNFSASNKVDGSYKKVKMNLGDTVAIRANDAQSGHTYKTDNLTTEIDDNGIITVKMDTQLTADKVTVGKDGNAVTIDGSNGSLTTGSSTLNGTGLTIANGPSVTMSGISGGSKQITDVASGATRNDAAGKPVYETDTNGANIGDVKKIAAKMVTVSGDDKNTKVVGTPNTTDGTVDYKVSLNDTVTLGSDAGKKISLNGTTGVIKAGNQVTIDGSAGTASIGNLSLGTVAADTLTLKDKDGKDTTKKAGAGTYATGLTNTTWDVANPSYISGRAATEDELLTVSNTVNSGWKAQINGTDVKNVTPTDNTLNFVAGDNIELSSGSDIKISTAQDVNFNTVRIGGTNNNGTYTGGIYLGKQTGGAGDINGTGFYITGLENRNWDSNHIVNGRAATEDQLKAAINEVNSGTLASDNFVTGGTVSDNTANKGYMDVTLTEKNGNPVTIHGIHDFYVTGGSVSTNTTTADDGTISTTATLTLDKNNGKPVSVDLSGLSKMDYHLVENSTAGSDGKYTIDKNGDVKLTVASDTDTVGKEITISGLASKADVVKGLTFTASALADGATSLTHTAQLGDSIGIFGGNKQDGHTYNTNNITTTIDAGGDIRVLMDDNLVVGSKDTGVDGSVKATGQGGAYLKMNGADGSLRMGDASGNFAALIQNYGSDGTAFLNSSEKGSPRLQYWAAKSGQSESDAAKTLHTIATLDDGMKFAGDDAKTISSTLNSTLNITGGAATGGLTDGNIGVVKNDAGDGLVVKLNKDLSNMGTISFAPTEAGKQGIKIGSQNVGTSGKGTNAQTGDYITGLTNTKWNADDIVSGRAATEDQLQNVAKSIVNGSATGGGFGLSADNADSTNATEVKQDLGKAIKITTGGDTNLSTTVDSANKAIVVALNKDLNLNKATFTDSTSGATTVIDGKGIAITPKNGSTDSQVKLTTDGLSNGGKQITNVLSGLNGTELAKAEGDTLNHAATIGDLQAAAKGVTDMADVKGLNFEGNTEMKIHTNLGDTLKIQGTGAADRDYDGGANVRVVADDKTNTLTVQLDRDLDAHTMTLGKESTKDTAGELGTLKINGQNKDGGISPVSINATYTDTTQDTKTALKTAMSRVTYDGGNGHSHTVATLDDGLQLSGDNGEALNTTLDKKVTIKGGVSKDKLVDNTTDPTKNNNIGVVASQDNDGNTTLSLQLVKDLTGLNTVTAGTVVMGNQTVNTKLHPTEETGNFVTGLSNTNWSGTDYVSGRAATEDQLYTVSQSIQDTVKGATFAITAGGQGEATDATITKRVGESIRIFGDAPKVSGGGDGDGWDRNQANILTKVKNDNHGDGYVSVELQDHLEVGVHAGTDTDGKAIKGTDGSMQFKGKAASNEVMVTGDTGVTLKNNGNQAAALHQTDGTGYLDLVGSQGAFTSLFAQQGAQNLASDQDSKSDTRLTYTDKNSKTAHQVATLDDGLIVAGDSGQVTRLLNSTLKLSGGETDTTKLSNGKNIGVVANKDNDGLDIKLAKDLTDIDSINMTGGLKLNSTNGSSTITGLTNTSVDLPDFGKAGRAATEEQLEQVKGSITDAAKGGGFGLADDKGNAVKADLGSNIGIHGDSNITTAVSEDGKSLNIGLKKDVDLGDAGSIKAGGVTIDKNGIDAGGKNITNVKSGIVKGDDSDNGNAANIGDVKHIVDGKIGDVNGKIDNITKDVSNIKTDVSTIKQTKRTYQGDDGKVVNVDFGGALSLTGGATEVAEDKNIGVVKNGENGLSLRLAKNLGGLESVTTGKTTMDDSGLTIAGSDGKAGTTVTNSGIKIASSGDDTHAVEISNSNVSMGGQQIHDVAPGAADGDAVNVSQLKKSVGALGGAINQVDRRVDRVGAGAAALAALHPQDFDPDDKWDFAVGYGNYRGANAAAVGAFYKPNEDTTFSVGGTVGGGENMVNAGISFKFGQGNHVSNSRVAMAKEIKDLRKEVEDLRSALVDVAAGKQLDPAKTKLFPDMPKNHWAYKEISELAGNGLLDGYPDGEFKGDRMMTRYEFATIVYRQMMAGRELSDRLVQEFEPELERIRIDVVARHKDGTPSIERVRVNKPADANRK</sequence>
<dbReference type="Gene3D" id="3.30.1300.30">
    <property type="entry name" value="GSPII I/J protein-like"/>
    <property type="match status" value="1"/>
</dbReference>
<dbReference type="Pfam" id="PF05662">
    <property type="entry name" value="YadA_stalk"/>
    <property type="match status" value="3"/>
</dbReference>
<dbReference type="OrthoDB" id="5845122at2"/>
<dbReference type="InterPro" id="IPR008640">
    <property type="entry name" value="Adhesin_Head_dom"/>
</dbReference>
<feature type="region of interest" description="Disordered" evidence="11">
    <location>
        <begin position="99"/>
        <end position="148"/>
    </location>
</feature>
<dbReference type="GO" id="GO:0015031">
    <property type="term" value="P:protein transport"/>
    <property type="evidence" value="ECO:0007669"/>
    <property type="project" value="UniProtKB-KW"/>
</dbReference>
<dbReference type="InterPro" id="IPR024973">
    <property type="entry name" value="ESPR"/>
</dbReference>
<evidence type="ECO:0000313" key="13">
    <source>
        <dbReference type="EMBL" id="RHF51752.1"/>
    </source>
</evidence>
<evidence type="ECO:0000256" key="9">
    <source>
        <dbReference type="ARBA" id="ARBA00023136"/>
    </source>
</evidence>
<evidence type="ECO:0000256" key="6">
    <source>
        <dbReference type="ARBA" id="ARBA00022692"/>
    </source>
</evidence>
<evidence type="ECO:0000256" key="1">
    <source>
        <dbReference type="ARBA" id="ARBA00004241"/>
    </source>
</evidence>
<dbReference type="Pfam" id="PF00395">
    <property type="entry name" value="SLH"/>
    <property type="match status" value="1"/>
</dbReference>
<accession>A0A414NWV5</accession>
<dbReference type="Pfam" id="PF03895">
    <property type="entry name" value="YadA_anchor"/>
    <property type="match status" value="1"/>
</dbReference>
<name>A0A414NWV5_9FIRM</name>
<dbReference type="SUPFAM" id="SSF54523">
    <property type="entry name" value="Pili subunits"/>
    <property type="match status" value="1"/>
</dbReference>
<keyword evidence="4" id="KW-0813">Transport</keyword>
<dbReference type="InterPro" id="IPR045584">
    <property type="entry name" value="Pilin-like"/>
</dbReference>
<keyword evidence="6" id="KW-0812">Transmembrane</keyword>
<dbReference type="GO" id="GO:0009986">
    <property type="term" value="C:cell surface"/>
    <property type="evidence" value="ECO:0007669"/>
    <property type="project" value="UniProtKB-SubCell"/>
</dbReference>
<evidence type="ECO:0000256" key="7">
    <source>
        <dbReference type="ARBA" id="ARBA00022729"/>
    </source>
</evidence>
<keyword evidence="10" id="KW-0998">Cell outer membrane</keyword>
<keyword evidence="8" id="KW-0653">Protein transport</keyword>
<gene>
    <name evidence="13" type="ORF">DW674_05880</name>
</gene>
<reference evidence="13 14" key="1">
    <citation type="submission" date="2018-08" db="EMBL/GenBank/DDBJ databases">
        <title>A genome reference for cultivated species of the human gut microbiota.</title>
        <authorList>
            <person name="Zou Y."/>
            <person name="Xue W."/>
            <person name="Luo G."/>
        </authorList>
    </citation>
    <scope>NUCLEOTIDE SEQUENCE [LARGE SCALE GENOMIC DNA]</scope>
    <source>
        <strain evidence="13 14">AM25-21AC</strain>
    </source>
</reference>
<dbReference type="CDD" id="cd12820">
    <property type="entry name" value="LbR_YadA-like"/>
    <property type="match status" value="1"/>
</dbReference>
<evidence type="ECO:0000256" key="10">
    <source>
        <dbReference type="ARBA" id="ARBA00023237"/>
    </source>
</evidence>
<proteinExistence type="inferred from homology"/>
<comment type="caution">
    <text evidence="13">The sequence shown here is derived from an EMBL/GenBank/DDBJ whole genome shotgun (WGS) entry which is preliminary data.</text>
</comment>
<dbReference type="InterPro" id="IPR008635">
    <property type="entry name" value="Coiled_stalk_dom"/>
</dbReference>
<keyword evidence="5" id="KW-1134">Transmembrane beta strand</keyword>
<keyword evidence="7" id="KW-0732">Signal</keyword>
<dbReference type="GO" id="GO:0009279">
    <property type="term" value="C:cell outer membrane"/>
    <property type="evidence" value="ECO:0007669"/>
    <property type="project" value="UniProtKB-SubCell"/>
</dbReference>
<evidence type="ECO:0000256" key="8">
    <source>
        <dbReference type="ARBA" id="ARBA00022927"/>
    </source>
</evidence>
<dbReference type="RefSeq" id="WP_118175946.1">
    <property type="nucleotide sequence ID" value="NZ_JAQEAO010000008.1"/>
</dbReference>
<dbReference type="CDD" id="cd12819">
    <property type="entry name" value="LbR_vir_like"/>
    <property type="match status" value="1"/>
</dbReference>
<evidence type="ECO:0000313" key="14">
    <source>
        <dbReference type="Proteomes" id="UP000283442"/>
    </source>
</evidence>
<evidence type="ECO:0000256" key="3">
    <source>
        <dbReference type="ARBA" id="ARBA00005848"/>
    </source>
</evidence>
<protein>
    <submittedName>
        <fullName evidence="13">S-layer protein</fullName>
    </submittedName>
</protein>
<keyword evidence="9" id="KW-0472">Membrane</keyword>
<dbReference type="Pfam" id="PF05658">
    <property type="entry name" value="YadA_head"/>
    <property type="match status" value="3"/>
</dbReference>
<feature type="region of interest" description="Disordered" evidence="11">
    <location>
        <begin position="762"/>
        <end position="783"/>
    </location>
</feature>
<organism evidence="13 14">
    <name type="scientific">Mitsuokella multacida</name>
    <dbReference type="NCBI Taxonomy" id="52226"/>
    <lineage>
        <taxon>Bacteria</taxon>
        <taxon>Bacillati</taxon>
        <taxon>Bacillota</taxon>
        <taxon>Negativicutes</taxon>
        <taxon>Selenomonadales</taxon>
        <taxon>Selenomonadaceae</taxon>
        <taxon>Mitsuokella</taxon>
    </lineage>
</organism>
<evidence type="ECO:0000256" key="2">
    <source>
        <dbReference type="ARBA" id="ARBA00004442"/>
    </source>
</evidence>
<dbReference type="EMBL" id="QRHE01000005">
    <property type="protein sequence ID" value="RHF51752.1"/>
    <property type="molecule type" value="Genomic_DNA"/>
</dbReference>
<dbReference type="InterPro" id="IPR005594">
    <property type="entry name" value="YadA_C"/>
</dbReference>
<dbReference type="SUPFAM" id="SSF101967">
    <property type="entry name" value="Adhesin YadA, collagen-binding domain"/>
    <property type="match status" value="2"/>
</dbReference>
<feature type="domain" description="SLH" evidence="12">
    <location>
        <begin position="2968"/>
        <end position="3031"/>
    </location>
</feature>
<dbReference type="Gene3D" id="2.150.10.10">
    <property type="entry name" value="Serralysin-like metalloprotease, C-terminal"/>
    <property type="match status" value="4"/>
</dbReference>
<dbReference type="Proteomes" id="UP000283442">
    <property type="component" value="Unassembled WGS sequence"/>
</dbReference>
<dbReference type="InterPro" id="IPR011049">
    <property type="entry name" value="Serralysin-like_metalloprot_C"/>
</dbReference>
<evidence type="ECO:0000256" key="11">
    <source>
        <dbReference type="SAM" id="MobiDB-lite"/>
    </source>
</evidence>
<feature type="compositionally biased region" description="Polar residues" evidence="11">
    <location>
        <begin position="762"/>
        <end position="774"/>
    </location>
</feature>
<dbReference type="PROSITE" id="PS51272">
    <property type="entry name" value="SLH"/>
    <property type="match status" value="1"/>
</dbReference>
<dbReference type="InterPro" id="IPR001119">
    <property type="entry name" value="SLH_dom"/>
</dbReference>
<evidence type="ECO:0000259" key="12">
    <source>
        <dbReference type="PROSITE" id="PS51272"/>
    </source>
</evidence>
<comment type="subcellular location">
    <subcellularLocation>
        <location evidence="2">Cell outer membrane</location>
    </subcellularLocation>
    <subcellularLocation>
        <location evidence="1">Cell surface</location>
    </subcellularLocation>
</comment>
<dbReference type="Gene3D" id="2.20.70.140">
    <property type="match status" value="1"/>
</dbReference>
<dbReference type="Pfam" id="PF13018">
    <property type="entry name" value="ESPR"/>
    <property type="match status" value="1"/>
</dbReference>
<evidence type="ECO:0000256" key="5">
    <source>
        <dbReference type="ARBA" id="ARBA00022452"/>
    </source>
</evidence>
<comment type="similarity">
    <text evidence="3">Belongs to the autotransporter-2 (AT-2) (TC 1.B.40) family.</text>
</comment>